<gene>
    <name evidence="1" type="ORF">QYT958_LOCUS40843</name>
    <name evidence="2" type="ORF">QYT958_LOCUS40850</name>
</gene>
<sequence>STSKSVFDPASDVELFTFKYKPLVCEVERIALVPSSFNDEFEAVFDV</sequence>
<evidence type="ECO:0000313" key="2">
    <source>
        <dbReference type="EMBL" id="CAF5033677.1"/>
    </source>
</evidence>
<reference evidence="2" key="1">
    <citation type="submission" date="2021-02" db="EMBL/GenBank/DDBJ databases">
        <authorList>
            <person name="Nowell W R."/>
        </authorList>
    </citation>
    <scope>NUCLEOTIDE SEQUENCE</scope>
</reference>
<evidence type="ECO:0000313" key="3">
    <source>
        <dbReference type="Proteomes" id="UP000663848"/>
    </source>
</evidence>
<name>A0A822C3H3_9BILA</name>
<evidence type="ECO:0000313" key="1">
    <source>
        <dbReference type="EMBL" id="CAF5033587.1"/>
    </source>
</evidence>
<dbReference type="EMBL" id="CAJOBR010044058">
    <property type="protein sequence ID" value="CAF5033587.1"/>
    <property type="molecule type" value="Genomic_DNA"/>
</dbReference>
<feature type="non-terminal residue" evidence="2">
    <location>
        <position position="1"/>
    </location>
</feature>
<dbReference type="EMBL" id="CAJOBR010044091">
    <property type="protein sequence ID" value="CAF5033677.1"/>
    <property type="molecule type" value="Genomic_DNA"/>
</dbReference>
<dbReference type="AlphaFoldDB" id="A0A822C3H3"/>
<proteinExistence type="predicted"/>
<organism evidence="2 3">
    <name type="scientific">Rotaria socialis</name>
    <dbReference type="NCBI Taxonomy" id="392032"/>
    <lineage>
        <taxon>Eukaryota</taxon>
        <taxon>Metazoa</taxon>
        <taxon>Spiralia</taxon>
        <taxon>Gnathifera</taxon>
        <taxon>Rotifera</taxon>
        <taxon>Eurotatoria</taxon>
        <taxon>Bdelloidea</taxon>
        <taxon>Philodinida</taxon>
        <taxon>Philodinidae</taxon>
        <taxon>Rotaria</taxon>
    </lineage>
</organism>
<protein>
    <submittedName>
        <fullName evidence="2">Uncharacterized protein</fullName>
    </submittedName>
</protein>
<dbReference type="Proteomes" id="UP000663848">
    <property type="component" value="Unassembled WGS sequence"/>
</dbReference>
<comment type="caution">
    <text evidence="2">The sequence shown here is derived from an EMBL/GenBank/DDBJ whole genome shotgun (WGS) entry which is preliminary data.</text>
</comment>
<accession>A0A822C3H3</accession>